<evidence type="ECO:0000256" key="2">
    <source>
        <dbReference type="SAM" id="SignalP"/>
    </source>
</evidence>
<keyword evidence="1" id="KW-1133">Transmembrane helix</keyword>
<dbReference type="EMBL" id="ML734556">
    <property type="protein sequence ID" value="KAB8252154.1"/>
    <property type="molecule type" value="Genomic_DNA"/>
</dbReference>
<feature type="transmembrane region" description="Helical" evidence="1">
    <location>
        <begin position="27"/>
        <end position="47"/>
    </location>
</feature>
<dbReference type="VEuPathDB" id="FungiDB:AFLA_005561"/>
<dbReference type="VEuPathDB" id="FungiDB:F9C07_1436898"/>
<protein>
    <submittedName>
        <fullName evidence="3">Uncharacterized protein</fullName>
    </submittedName>
</protein>
<feature type="signal peptide" evidence="2">
    <location>
        <begin position="1"/>
        <end position="21"/>
    </location>
</feature>
<keyword evidence="2" id="KW-0732">Signal</keyword>
<proteinExistence type="predicted"/>
<name>A0A5N6HEB9_ASPFL</name>
<evidence type="ECO:0000313" key="3">
    <source>
        <dbReference type="EMBL" id="KAB8252154.1"/>
    </source>
</evidence>
<evidence type="ECO:0000256" key="1">
    <source>
        <dbReference type="SAM" id="Phobius"/>
    </source>
</evidence>
<accession>A0A5N6HEB9</accession>
<sequence length="98" mass="10252">MRPSHALVALLGCYALGALKALLPTGGAAYTLLPSIVAVVMQLAVFVGKTFPSEFSTGFACELPVRNATGIVTGMGLRVIPEILVDNVRFLARLLAPI</sequence>
<dbReference type="AlphaFoldDB" id="A0A5N6HEB9"/>
<feature type="chain" id="PRO_5024960353" evidence="2">
    <location>
        <begin position="22"/>
        <end position="98"/>
    </location>
</feature>
<organism evidence="3">
    <name type="scientific">Aspergillus flavus</name>
    <dbReference type="NCBI Taxonomy" id="5059"/>
    <lineage>
        <taxon>Eukaryota</taxon>
        <taxon>Fungi</taxon>
        <taxon>Dikarya</taxon>
        <taxon>Ascomycota</taxon>
        <taxon>Pezizomycotina</taxon>
        <taxon>Eurotiomycetes</taxon>
        <taxon>Eurotiomycetidae</taxon>
        <taxon>Eurotiales</taxon>
        <taxon>Aspergillaceae</taxon>
        <taxon>Aspergillus</taxon>
        <taxon>Aspergillus subgen. Circumdati</taxon>
    </lineage>
</organism>
<gene>
    <name evidence="3" type="ORF">BDV35DRAFT_252389</name>
</gene>
<dbReference type="Proteomes" id="UP000325434">
    <property type="component" value="Unassembled WGS sequence"/>
</dbReference>
<keyword evidence="1" id="KW-0472">Membrane</keyword>
<reference evidence="3" key="1">
    <citation type="submission" date="2019-04" db="EMBL/GenBank/DDBJ databases">
        <title>Friends and foes A comparative genomics study of 23 Aspergillus species from section Flavi.</title>
        <authorList>
            <consortium name="DOE Joint Genome Institute"/>
            <person name="Kjaerbolling I."/>
            <person name="Vesth T."/>
            <person name="Frisvad J.C."/>
            <person name="Nybo J.L."/>
            <person name="Theobald S."/>
            <person name="Kildgaard S."/>
            <person name="Isbrandt T."/>
            <person name="Kuo A."/>
            <person name="Sato A."/>
            <person name="Lyhne E.K."/>
            <person name="Kogle M.E."/>
            <person name="Wiebenga A."/>
            <person name="Kun R.S."/>
            <person name="Lubbers R.J."/>
            <person name="Makela M.R."/>
            <person name="Barry K."/>
            <person name="Chovatia M."/>
            <person name="Clum A."/>
            <person name="Daum C."/>
            <person name="Haridas S."/>
            <person name="He G."/>
            <person name="LaButti K."/>
            <person name="Lipzen A."/>
            <person name="Mondo S."/>
            <person name="Riley R."/>
            <person name="Salamov A."/>
            <person name="Simmons B.A."/>
            <person name="Magnuson J.K."/>
            <person name="Henrissat B."/>
            <person name="Mortensen U.H."/>
            <person name="Larsen T.O."/>
            <person name="Devries R.P."/>
            <person name="Grigoriev I.V."/>
            <person name="Machida M."/>
            <person name="Baker S.E."/>
            <person name="Andersen M.R."/>
        </authorList>
    </citation>
    <scope>NUCLEOTIDE SEQUENCE [LARGE SCALE GENOMIC DNA]</scope>
    <source>
        <strain evidence="3">CBS 121.62</strain>
    </source>
</reference>
<keyword evidence="1" id="KW-0812">Transmembrane</keyword>